<sequence length="246" mass="26197">MFGVHAVRALLARGEVPRVLWVQEGEAQQRLAELIDQARRGGARIEARPREELDRLAQEVSHQGIVAFAAPLAFESEAALWFKLEAWPHEAPPLLLVLDGVTDVHNFGACLRSADAAGVHGVIVPKDKAAPLNATVRKVACGAAESVPVYQVTNLARALARLKEFGVWITGTAGEAETLLYDAEFSGATALVMGAEGKGMRRLTREACDGLVKLPMAGSVSSLNVSVATGVCLFEAVRQRRLVAGG</sequence>
<evidence type="ECO:0000313" key="8">
    <source>
        <dbReference type="EMBL" id="QHC52047.1"/>
    </source>
</evidence>
<evidence type="ECO:0000256" key="6">
    <source>
        <dbReference type="HAMAP-Rule" id="MF_01887"/>
    </source>
</evidence>
<dbReference type="EC" id="2.1.1.185" evidence="6"/>
<dbReference type="FunFam" id="3.40.1280.10:FF:000008">
    <property type="entry name" value="Group 3 RNA methyltransferase TrmH"/>
    <property type="match status" value="1"/>
</dbReference>
<dbReference type="Gene3D" id="3.30.1330.30">
    <property type="match status" value="1"/>
</dbReference>
<dbReference type="InterPro" id="IPR001537">
    <property type="entry name" value="SpoU_MeTrfase"/>
</dbReference>
<dbReference type="Pfam" id="PF00588">
    <property type="entry name" value="SpoU_methylase"/>
    <property type="match status" value="1"/>
</dbReference>
<name>A0A6I6SVF2_9GAMM</name>
<keyword evidence="4 6" id="KW-0808">Transferase</keyword>
<dbReference type="InterPro" id="IPR029028">
    <property type="entry name" value="Alpha/beta_knot_MTases"/>
</dbReference>
<dbReference type="InterPro" id="IPR004441">
    <property type="entry name" value="rRNA_MeTrfase_TrmH"/>
</dbReference>
<evidence type="ECO:0000256" key="1">
    <source>
        <dbReference type="ARBA" id="ARBA00022490"/>
    </source>
</evidence>
<dbReference type="InterPro" id="IPR029064">
    <property type="entry name" value="Ribosomal_eL30-like_sf"/>
</dbReference>
<dbReference type="CDD" id="cd18103">
    <property type="entry name" value="SpoU-like_RlmB"/>
    <property type="match status" value="1"/>
</dbReference>
<dbReference type="SMART" id="SM00967">
    <property type="entry name" value="SpoU_sub_bind"/>
    <property type="match status" value="1"/>
</dbReference>
<evidence type="ECO:0000256" key="2">
    <source>
        <dbReference type="ARBA" id="ARBA00022552"/>
    </source>
</evidence>
<comment type="catalytic activity">
    <reaction evidence="6">
        <text>guanosine(2251) in 23S rRNA + S-adenosyl-L-methionine = 2'-O-methylguanosine(2251) in 23S rRNA + S-adenosyl-L-homocysteine + H(+)</text>
        <dbReference type="Rhea" id="RHEA:24140"/>
        <dbReference type="Rhea" id="RHEA-COMP:10239"/>
        <dbReference type="Rhea" id="RHEA-COMP:10241"/>
        <dbReference type="ChEBI" id="CHEBI:15378"/>
        <dbReference type="ChEBI" id="CHEBI:57856"/>
        <dbReference type="ChEBI" id="CHEBI:59789"/>
        <dbReference type="ChEBI" id="CHEBI:74269"/>
        <dbReference type="ChEBI" id="CHEBI:74445"/>
        <dbReference type="EC" id="2.1.1.185"/>
    </reaction>
</comment>
<accession>A0A6I6SVF2</accession>
<dbReference type="EMBL" id="CP035042">
    <property type="protein sequence ID" value="QHC52047.1"/>
    <property type="molecule type" value="Genomic_DNA"/>
</dbReference>
<evidence type="ECO:0000256" key="5">
    <source>
        <dbReference type="ARBA" id="ARBA00022691"/>
    </source>
</evidence>
<gene>
    <name evidence="6 8" type="primary">rlmB</name>
    <name evidence="8" type="ORF">EKK97_05500</name>
</gene>
<dbReference type="InterPro" id="IPR029026">
    <property type="entry name" value="tRNA_m1G_MTases_N"/>
</dbReference>
<feature type="binding site" evidence="6">
    <location>
        <position position="194"/>
    </location>
    <ligand>
        <name>S-adenosyl-L-methionine</name>
        <dbReference type="ChEBI" id="CHEBI:59789"/>
    </ligand>
</feature>
<proteinExistence type="inferred from homology"/>
<dbReference type="GO" id="GO:0003723">
    <property type="term" value="F:RNA binding"/>
    <property type="evidence" value="ECO:0007669"/>
    <property type="project" value="InterPro"/>
</dbReference>
<dbReference type="KEGG" id="htx:EKK97_05500"/>
<dbReference type="PANTHER" id="PTHR46429">
    <property type="entry name" value="23S RRNA (GUANOSINE-2'-O-)-METHYLTRANSFERASE RLMB"/>
    <property type="match status" value="1"/>
</dbReference>
<evidence type="ECO:0000256" key="3">
    <source>
        <dbReference type="ARBA" id="ARBA00022603"/>
    </source>
</evidence>
<dbReference type="SUPFAM" id="SSF75217">
    <property type="entry name" value="alpha/beta knot"/>
    <property type="match status" value="1"/>
</dbReference>
<comment type="similarity">
    <text evidence="6">Belongs to the class IV-like SAM-binding methyltransferase superfamily. RNA methyltransferase TrmH family. RlmB subfamily.</text>
</comment>
<comment type="function">
    <text evidence="6">Specifically methylates the ribose of guanosine 2251 in 23S rRNA.</text>
</comment>
<dbReference type="InterPro" id="IPR013123">
    <property type="entry name" value="SpoU_subst-bd"/>
</dbReference>
<dbReference type="HAMAP" id="MF_01887">
    <property type="entry name" value="23SrRNA_methyltr_B"/>
    <property type="match status" value="1"/>
</dbReference>
<dbReference type="NCBIfam" id="TIGR00186">
    <property type="entry name" value="rRNA_methyl_3"/>
    <property type="match status" value="1"/>
</dbReference>
<dbReference type="GO" id="GO:0005829">
    <property type="term" value="C:cytosol"/>
    <property type="evidence" value="ECO:0007669"/>
    <property type="project" value="TreeGrafter"/>
</dbReference>
<protein>
    <recommendedName>
        <fullName evidence="6">23S rRNA (guanosine-2'-O-)-methyltransferase RlmB</fullName>
        <ecNumber evidence="6">2.1.1.185</ecNumber>
    </recommendedName>
    <alternativeName>
        <fullName evidence="6">23S rRNA (guanosine2251 2'-O)-methyltransferase</fullName>
    </alternativeName>
    <alternativeName>
        <fullName evidence="6">23S rRNA Gm2251 2'-O-methyltransferase</fullName>
    </alternativeName>
</protein>
<evidence type="ECO:0000256" key="4">
    <source>
        <dbReference type="ARBA" id="ARBA00022679"/>
    </source>
</evidence>
<keyword evidence="3 6" id="KW-0489">Methyltransferase</keyword>
<keyword evidence="9" id="KW-1185">Reference proteome</keyword>
<dbReference type="SUPFAM" id="SSF55315">
    <property type="entry name" value="L30e-like"/>
    <property type="match status" value="1"/>
</dbReference>
<evidence type="ECO:0000259" key="7">
    <source>
        <dbReference type="SMART" id="SM00967"/>
    </source>
</evidence>
<keyword evidence="2 6" id="KW-0698">rRNA processing</keyword>
<feature type="domain" description="RNA 2-O ribose methyltransferase substrate binding" evidence="7">
    <location>
        <begin position="2"/>
        <end position="75"/>
    </location>
</feature>
<dbReference type="Pfam" id="PF08032">
    <property type="entry name" value="SpoU_sub_bind"/>
    <property type="match status" value="1"/>
</dbReference>
<dbReference type="Gene3D" id="3.40.1280.10">
    <property type="match status" value="1"/>
</dbReference>
<dbReference type="Proteomes" id="UP000464013">
    <property type="component" value="Chromosome"/>
</dbReference>
<evidence type="ECO:0000313" key="9">
    <source>
        <dbReference type="Proteomes" id="UP000464013"/>
    </source>
</evidence>
<feature type="binding site" evidence="6">
    <location>
        <position position="214"/>
    </location>
    <ligand>
        <name>S-adenosyl-L-methionine</name>
        <dbReference type="ChEBI" id="CHEBI:59789"/>
    </ligand>
</feature>
<keyword evidence="1 6" id="KW-0963">Cytoplasm</keyword>
<dbReference type="OrthoDB" id="9785673at2"/>
<keyword evidence="5 6" id="KW-0949">S-adenosyl-L-methionine</keyword>
<reference evidence="8 9" key="1">
    <citation type="submission" date="2019-01" db="EMBL/GenBank/DDBJ databases">
        <title>Complete genome of a denitifying bacterium Halomons sp. BC-M4-5.</title>
        <authorList>
            <person name="Wang L."/>
            <person name="Shao Z."/>
        </authorList>
    </citation>
    <scope>NUCLEOTIDE SEQUENCE [LARGE SCALE GENOMIC DNA]</scope>
    <source>
        <strain evidence="8 9">BC-M4-5</strain>
    </source>
</reference>
<comment type="subcellular location">
    <subcellularLocation>
        <location evidence="6">Cytoplasm</location>
    </subcellularLocation>
</comment>
<dbReference type="AlphaFoldDB" id="A0A6I6SVF2"/>
<dbReference type="PANTHER" id="PTHR46429:SF1">
    <property type="entry name" value="23S RRNA (GUANOSINE-2'-O-)-METHYLTRANSFERASE RLMB"/>
    <property type="match status" value="1"/>
</dbReference>
<dbReference type="InterPro" id="IPR024915">
    <property type="entry name" value="23S_rRNA_MeTrfase_RlmB"/>
</dbReference>
<organism evidence="8 9">
    <name type="scientific">Billgrantia tianxiuensis</name>
    <dbReference type="NCBI Taxonomy" id="2497861"/>
    <lineage>
        <taxon>Bacteria</taxon>
        <taxon>Pseudomonadati</taxon>
        <taxon>Pseudomonadota</taxon>
        <taxon>Gammaproteobacteria</taxon>
        <taxon>Oceanospirillales</taxon>
        <taxon>Halomonadaceae</taxon>
        <taxon>Billgrantia</taxon>
    </lineage>
</organism>
<feature type="binding site" evidence="6">
    <location>
        <position position="223"/>
    </location>
    <ligand>
        <name>S-adenosyl-L-methionine</name>
        <dbReference type="ChEBI" id="CHEBI:59789"/>
    </ligand>
</feature>
<dbReference type="GO" id="GO:0070039">
    <property type="term" value="F:rRNA (guanosine-2'-O-)-methyltransferase activity"/>
    <property type="evidence" value="ECO:0007669"/>
    <property type="project" value="UniProtKB-UniRule"/>
</dbReference>